<dbReference type="KEGG" id="lbc:LACBIDRAFT_331329"/>
<dbReference type="RefSeq" id="XP_001885773.1">
    <property type="nucleotide sequence ID" value="XM_001885738.1"/>
</dbReference>
<gene>
    <name evidence="1" type="ORF">LACBIDRAFT_331329</name>
</gene>
<dbReference type="InParanoid" id="B0DP55"/>
<evidence type="ECO:0000313" key="1">
    <source>
        <dbReference type="EMBL" id="EDR03625.1"/>
    </source>
</evidence>
<protein>
    <submittedName>
        <fullName evidence="1">Predicted protein</fullName>
    </submittedName>
</protein>
<sequence length="286" mass="32794">MHVDQDIFNTSHAELSLGGLDNSEFCEVLRRATTWWFSWSLKSGRIIVRFHLTDMRFLYLRNPRAAAMFHSQYRAPITWDDVPQIRDGQSSLYTAPVVQEEDPPLSSVNTHHYHPLARLRSSTTHRRYPGSSTFFQRPSPQLLNKGPNAHHLRPNGKTTHMFLDEVTYPPSHVANQAVLRPNFGSTLCAFTLRAANSCIMSQEDLTHSLRAPVRVVFCRLRAYISEYRFPFAALSWIHAGAAPLKLPIRELLHLTHYLHLNTPQNLAHHPQRPNPLRPLLVIVAFC</sequence>
<evidence type="ECO:0000313" key="2">
    <source>
        <dbReference type="Proteomes" id="UP000001194"/>
    </source>
</evidence>
<dbReference type="AlphaFoldDB" id="B0DP55"/>
<dbReference type="HOGENOM" id="CLU_973396_0_0_1"/>
<reference evidence="1 2" key="1">
    <citation type="journal article" date="2008" name="Nature">
        <title>The genome of Laccaria bicolor provides insights into mycorrhizal symbiosis.</title>
        <authorList>
            <person name="Martin F."/>
            <person name="Aerts A."/>
            <person name="Ahren D."/>
            <person name="Brun A."/>
            <person name="Danchin E.G.J."/>
            <person name="Duchaussoy F."/>
            <person name="Gibon J."/>
            <person name="Kohler A."/>
            <person name="Lindquist E."/>
            <person name="Pereda V."/>
            <person name="Salamov A."/>
            <person name="Shapiro H.J."/>
            <person name="Wuyts J."/>
            <person name="Blaudez D."/>
            <person name="Buee M."/>
            <person name="Brokstein P."/>
            <person name="Canbaeck B."/>
            <person name="Cohen D."/>
            <person name="Courty P.E."/>
            <person name="Coutinho P.M."/>
            <person name="Delaruelle C."/>
            <person name="Detter J.C."/>
            <person name="Deveau A."/>
            <person name="DiFazio S."/>
            <person name="Duplessis S."/>
            <person name="Fraissinet-Tachet L."/>
            <person name="Lucic E."/>
            <person name="Frey-Klett P."/>
            <person name="Fourrey C."/>
            <person name="Feussner I."/>
            <person name="Gay G."/>
            <person name="Grimwood J."/>
            <person name="Hoegger P.J."/>
            <person name="Jain P."/>
            <person name="Kilaru S."/>
            <person name="Labbe J."/>
            <person name="Lin Y.C."/>
            <person name="Legue V."/>
            <person name="Le Tacon F."/>
            <person name="Marmeisse R."/>
            <person name="Melayah D."/>
            <person name="Montanini B."/>
            <person name="Muratet M."/>
            <person name="Nehls U."/>
            <person name="Niculita-Hirzel H."/>
            <person name="Oudot-Le Secq M.P."/>
            <person name="Peter M."/>
            <person name="Quesneville H."/>
            <person name="Rajashekar B."/>
            <person name="Reich M."/>
            <person name="Rouhier N."/>
            <person name="Schmutz J."/>
            <person name="Yin T."/>
            <person name="Chalot M."/>
            <person name="Henrissat B."/>
            <person name="Kuees U."/>
            <person name="Lucas S."/>
            <person name="Van de Peer Y."/>
            <person name="Podila G.K."/>
            <person name="Polle A."/>
            <person name="Pukkila P.J."/>
            <person name="Richardson P.M."/>
            <person name="Rouze P."/>
            <person name="Sanders I.R."/>
            <person name="Stajich J.E."/>
            <person name="Tunlid A."/>
            <person name="Tuskan G."/>
            <person name="Grigoriev I.V."/>
        </authorList>
    </citation>
    <scope>NUCLEOTIDE SEQUENCE [LARGE SCALE GENOMIC DNA]</scope>
    <source>
        <strain evidence="2">S238N-H82 / ATCC MYA-4686</strain>
    </source>
</reference>
<dbReference type="Proteomes" id="UP000001194">
    <property type="component" value="Unassembled WGS sequence"/>
</dbReference>
<proteinExistence type="predicted"/>
<name>B0DP55_LACBS</name>
<accession>B0DP55</accession>
<dbReference type="EMBL" id="DS547123">
    <property type="protein sequence ID" value="EDR03625.1"/>
    <property type="molecule type" value="Genomic_DNA"/>
</dbReference>
<organism evidence="2">
    <name type="scientific">Laccaria bicolor (strain S238N-H82 / ATCC MYA-4686)</name>
    <name type="common">Bicoloured deceiver</name>
    <name type="synonym">Laccaria laccata var. bicolor</name>
    <dbReference type="NCBI Taxonomy" id="486041"/>
    <lineage>
        <taxon>Eukaryota</taxon>
        <taxon>Fungi</taxon>
        <taxon>Dikarya</taxon>
        <taxon>Basidiomycota</taxon>
        <taxon>Agaricomycotina</taxon>
        <taxon>Agaricomycetes</taxon>
        <taxon>Agaricomycetidae</taxon>
        <taxon>Agaricales</taxon>
        <taxon>Agaricineae</taxon>
        <taxon>Hydnangiaceae</taxon>
        <taxon>Laccaria</taxon>
    </lineage>
</organism>
<keyword evidence="2" id="KW-1185">Reference proteome</keyword>
<dbReference type="GeneID" id="6081335"/>